<evidence type="ECO:0000259" key="11">
    <source>
        <dbReference type="Pfam" id="PF01179"/>
    </source>
</evidence>
<feature type="active site" description="Schiff-base intermediate with substrate; via topaquinone" evidence="6">
    <location>
        <position position="507"/>
    </location>
</feature>
<evidence type="ECO:0000256" key="6">
    <source>
        <dbReference type="PIRSR" id="PIRSR600269-50"/>
    </source>
</evidence>
<dbReference type="GO" id="GO:0048038">
    <property type="term" value="F:quinone binding"/>
    <property type="evidence" value="ECO:0007669"/>
    <property type="project" value="InterPro"/>
</dbReference>
<dbReference type="GO" id="GO:0005507">
    <property type="term" value="F:copper ion binding"/>
    <property type="evidence" value="ECO:0007669"/>
    <property type="project" value="InterPro"/>
</dbReference>
<dbReference type="AlphaFoldDB" id="A0AAV2IES2"/>
<dbReference type="InterPro" id="IPR015798">
    <property type="entry name" value="Cu_amine_oxidase_C"/>
</dbReference>
<evidence type="ECO:0000256" key="8">
    <source>
        <dbReference type="RuleBase" id="RU000672"/>
    </source>
</evidence>
<keyword evidence="5 8" id="KW-0186">Copper</keyword>
<evidence type="ECO:0000313" key="14">
    <source>
        <dbReference type="Proteomes" id="UP001497497"/>
    </source>
</evidence>
<keyword evidence="10" id="KW-1133">Transmembrane helix</keyword>
<dbReference type="Pfam" id="PF09248">
    <property type="entry name" value="DUF1965"/>
    <property type="match status" value="1"/>
</dbReference>
<comment type="caution">
    <text evidence="13">The sequence shown here is derived from an EMBL/GenBank/DDBJ whole genome shotgun (WGS) entry which is preliminary data.</text>
</comment>
<keyword evidence="14" id="KW-1185">Reference proteome</keyword>
<evidence type="ECO:0000256" key="1">
    <source>
        <dbReference type="ARBA" id="ARBA00007983"/>
    </source>
</evidence>
<evidence type="ECO:0000259" key="12">
    <source>
        <dbReference type="Pfam" id="PF09248"/>
    </source>
</evidence>
<dbReference type="InterPro" id="IPR036460">
    <property type="entry name" value="Cu_amine_oxidase_C_sf"/>
</dbReference>
<proteinExistence type="inferred from homology"/>
<reference evidence="13 14" key="1">
    <citation type="submission" date="2024-04" db="EMBL/GenBank/DDBJ databases">
        <authorList>
            <consortium name="Genoscope - CEA"/>
            <person name="William W."/>
        </authorList>
    </citation>
    <scope>NUCLEOTIDE SEQUENCE [LARGE SCALE GENOMIC DNA]</scope>
</reference>
<organism evidence="13 14">
    <name type="scientific">Lymnaea stagnalis</name>
    <name type="common">Great pond snail</name>
    <name type="synonym">Helix stagnalis</name>
    <dbReference type="NCBI Taxonomy" id="6523"/>
    <lineage>
        <taxon>Eukaryota</taxon>
        <taxon>Metazoa</taxon>
        <taxon>Spiralia</taxon>
        <taxon>Lophotrochozoa</taxon>
        <taxon>Mollusca</taxon>
        <taxon>Gastropoda</taxon>
        <taxon>Heterobranchia</taxon>
        <taxon>Euthyneura</taxon>
        <taxon>Panpulmonata</taxon>
        <taxon>Hygrophila</taxon>
        <taxon>Lymnaeoidea</taxon>
        <taxon>Lymnaeidae</taxon>
        <taxon>Lymnaea</taxon>
    </lineage>
</organism>
<dbReference type="GO" id="GO:0009308">
    <property type="term" value="P:amine metabolic process"/>
    <property type="evidence" value="ECO:0007669"/>
    <property type="project" value="UniProtKB-UniRule"/>
</dbReference>
<keyword evidence="10" id="KW-0472">Membrane</keyword>
<dbReference type="InterPro" id="IPR015328">
    <property type="entry name" value="DUF1965"/>
</dbReference>
<gene>
    <name evidence="13" type="ORF">GSLYS_00018263001</name>
</gene>
<feature type="modified residue" description="2',4',5'-topaquinone" evidence="7">
    <location>
        <position position="507"/>
    </location>
</feature>
<accession>A0AAV2IES2</accession>
<comment type="PTM">
    <text evidence="7 8">Topaquinone (TPQ) is generated by copper-dependent autoxidation of a specific tyrosyl residue.</text>
</comment>
<dbReference type="PROSITE" id="PS01165">
    <property type="entry name" value="COPPER_AMINE_OXID_2"/>
    <property type="match status" value="1"/>
</dbReference>
<dbReference type="GO" id="GO:0008131">
    <property type="term" value="F:primary methylamine oxidase activity"/>
    <property type="evidence" value="ECO:0007669"/>
    <property type="project" value="InterPro"/>
</dbReference>
<name>A0AAV2IES2_LYMST</name>
<sequence>MVAESTLKHWFWPILALVFVVLSIGLSIALIVVCRQRDDLQSGVAPVAAASAEKIPVCGATNLNGNTINLTEPAFPTLFHDLTIQELKNLRKFLEDHPDIKAAKSSTAKVGSSYIYMMDLIVPPKAEVLKYMEGKESTASRSARVMMLRGDLSPPVVQEWKCGPLPVVFSCELLRKEEINTRNPIPFSVRPFNTLEMDAIVQNPLKTLDSKISRLLLESYNSTFTQCVNPKDCLAFAASPVGTALAGNINDRGMWLFALYNISFPYLHPLGFGVLLQLNGADPTKWTTSKVYYNGEVYDTAEKLMTAYDTAAFKKINMTKPVESDKLFSTLQRRGDPQPANPQRPPTLVEPDGKRYSVQYRKVTYLNWSFHFRMSAYTGPALYDVRFKGERIAYEVALSEIAAFYSGHSPYPQTTNFVDSGSLLGTQSRALVPGADCPATATLINQTFLNQNGEAPGVYDAAFCLFENNNGNPLRRHLSYSLNQGGFYGGMLDSALTLRSALTIVNYDYIIDFIFHQNGVMETKLMPTGYVLTNFYKDVEAAYGFKIQNNIIGNIHHHLAHFKVDLDIGGSALNRFQTLDILQETVQRTDDPTKQINQNRINRMLKTTEKEAVIDYDFNTPKYLIVYNNASENALKEKKGFRIHIEGMSKSLLPAGSDNEATIPWSRHQLVVTKQKDAEARSSSNYGMWDSEDPVANFTQFYEDDESIVDQDLVFWITTGTYHIPRSEDLPLTPAIANHLGFFIMPFNYYDECPSMASRDAIYIHHTDMKDPSKGVTVERYGNTVGQCTIPKPTLEADLAANPDQVLESRRVNLVN</sequence>
<feature type="region of interest" description="Disordered" evidence="9">
    <location>
        <begin position="332"/>
        <end position="352"/>
    </location>
</feature>
<dbReference type="GO" id="GO:0005886">
    <property type="term" value="C:plasma membrane"/>
    <property type="evidence" value="ECO:0007669"/>
    <property type="project" value="TreeGrafter"/>
</dbReference>
<keyword evidence="4 8" id="KW-0560">Oxidoreductase</keyword>
<dbReference type="PRINTS" id="PR00766">
    <property type="entry name" value="CUDAOXIDASE"/>
</dbReference>
<comment type="similarity">
    <text evidence="1 8">Belongs to the copper/topaquinone oxidase family.</text>
</comment>
<dbReference type="InterPro" id="IPR000269">
    <property type="entry name" value="Cu_amine_oxidase"/>
</dbReference>
<keyword evidence="10" id="KW-0812">Transmembrane</keyword>
<evidence type="ECO:0000256" key="5">
    <source>
        <dbReference type="ARBA" id="ARBA00023008"/>
    </source>
</evidence>
<dbReference type="InterPro" id="IPR049947">
    <property type="entry name" value="Cu_Am_Ox_Cu-bd"/>
</dbReference>
<evidence type="ECO:0000256" key="10">
    <source>
        <dbReference type="SAM" id="Phobius"/>
    </source>
</evidence>
<evidence type="ECO:0000256" key="7">
    <source>
        <dbReference type="PIRSR" id="PIRSR600269-51"/>
    </source>
</evidence>
<dbReference type="PANTHER" id="PTHR10638:SF20">
    <property type="entry name" value="AMINE OXIDASE"/>
    <property type="match status" value="1"/>
</dbReference>
<dbReference type="SUPFAM" id="SSF54416">
    <property type="entry name" value="Amine oxidase N-terminal region"/>
    <property type="match status" value="2"/>
</dbReference>
<evidence type="ECO:0000256" key="9">
    <source>
        <dbReference type="SAM" id="MobiDB-lite"/>
    </source>
</evidence>
<evidence type="ECO:0000256" key="2">
    <source>
        <dbReference type="ARBA" id="ARBA00022723"/>
    </source>
</evidence>
<dbReference type="EC" id="1.4.3.-" evidence="8"/>
<dbReference type="FunFam" id="2.70.98.20:FF:000002">
    <property type="entry name" value="Amine oxidase"/>
    <property type="match status" value="1"/>
</dbReference>
<feature type="domain" description="Copper amine oxidase catalytic" evidence="11">
    <location>
        <begin position="347"/>
        <end position="756"/>
    </location>
</feature>
<feature type="active site" description="Proton acceptor" evidence="6">
    <location>
        <position position="419"/>
    </location>
</feature>
<dbReference type="Gene3D" id="3.10.450.40">
    <property type="match status" value="2"/>
</dbReference>
<comment type="cofactor">
    <cofactor evidence="8">
        <name>Cu cation</name>
        <dbReference type="ChEBI" id="CHEBI:23378"/>
    </cofactor>
    <text evidence="8">Contains 1 topaquinone per subunit.</text>
</comment>
<evidence type="ECO:0000256" key="4">
    <source>
        <dbReference type="ARBA" id="ARBA00023002"/>
    </source>
</evidence>
<dbReference type="EMBL" id="CAXITT010000645">
    <property type="protein sequence ID" value="CAL1544780.1"/>
    <property type="molecule type" value="Genomic_DNA"/>
</dbReference>
<feature type="transmembrane region" description="Helical" evidence="10">
    <location>
        <begin position="12"/>
        <end position="33"/>
    </location>
</feature>
<dbReference type="InterPro" id="IPR016182">
    <property type="entry name" value="Cu_amine_oxidase_N-reg"/>
</dbReference>
<dbReference type="PANTHER" id="PTHR10638">
    <property type="entry name" value="COPPER AMINE OXIDASE"/>
    <property type="match status" value="1"/>
</dbReference>
<dbReference type="Gene3D" id="2.70.98.20">
    <property type="entry name" value="Copper amine oxidase, catalytic domain"/>
    <property type="match status" value="1"/>
</dbReference>
<dbReference type="Proteomes" id="UP001497497">
    <property type="component" value="Unassembled WGS sequence"/>
</dbReference>
<feature type="domain" description="DUF1965" evidence="12">
    <location>
        <begin position="267"/>
        <end position="319"/>
    </location>
</feature>
<keyword evidence="2 8" id="KW-0479">Metal-binding</keyword>
<dbReference type="SUPFAM" id="SSF49998">
    <property type="entry name" value="Amine oxidase catalytic domain"/>
    <property type="match status" value="1"/>
</dbReference>
<protein>
    <recommendedName>
        <fullName evidence="8">Amine oxidase</fullName>
        <ecNumber evidence="8">1.4.3.-</ecNumber>
    </recommendedName>
</protein>
<dbReference type="Pfam" id="PF01179">
    <property type="entry name" value="Cu_amine_oxid"/>
    <property type="match status" value="1"/>
</dbReference>
<evidence type="ECO:0000313" key="13">
    <source>
        <dbReference type="EMBL" id="CAL1544780.1"/>
    </source>
</evidence>
<keyword evidence="3 6" id="KW-0801">TPQ</keyword>
<evidence type="ECO:0000256" key="3">
    <source>
        <dbReference type="ARBA" id="ARBA00022772"/>
    </source>
</evidence>